<feature type="domain" description="Response regulatory" evidence="4">
    <location>
        <begin position="2"/>
        <end position="117"/>
    </location>
</feature>
<gene>
    <name evidence="6" type="ORF">GKD85_14885</name>
</gene>
<dbReference type="InterPro" id="IPR046947">
    <property type="entry name" value="LytR-like"/>
</dbReference>
<accession>A0A6A8KE23</accession>
<evidence type="ECO:0000256" key="2">
    <source>
        <dbReference type="ARBA" id="ARBA00024867"/>
    </source>
</evidence>
<dbReference type="InterPro" id="IPR011006">
    <property type="entry name" value="CheY-like_superfamily"/>
</dbReference>
<feature type="domain" description="HTH LytTR-type" evidence="5">
    <location>
        <begin position="127"/>
        <end position="229"/>
    </location>
</feature>
<dbReference type="Proteomes" id="UP000477010">
    <property type="component" value="Unassembled WGS sequence"/>
</dbReference>
<name>A0A6A8KE23_9FIRM</name>
<dbReference type="Pfam" id="PF04397">
    <property type="entry name" value="LytTR"/>
    <property type="match status" value="1"/>
</dbReference>
<keyword evidence="3" id="KW-0597">Phosphoprotein</keyword>
<protein>
    <recommendedName>
        <fullName evidence="1">Stage 0 sporulation protein A homolog</fullName>
    </recommendedName>
</protein>
<evidence type="ECO:0000259" key="5">
    <source>
        <dbReference type="PROSITE" id="PS50930"/>
    </source>
</evidence>
<dbReference type="PROSITE" id="PS50930">
    <property type="entry name" value="HTH_LYTTR"/>
    <property type="match status" value="1"/>
</dbReference>
<evidence type="ECO:0000259" key="4">
    <source>
        <dbReference type="PROSITE" id="PS50110"/>
    </source>
</evidence>
<reference evidence="6 7" key="1">
    <citation type="journal article" date="2019" name="Nat. Med.">
        <title>A library of human gut bacterial isolates paired with longitudinal multiomics data enables mechanistic microbiome research.</title>
        <authorList>
            <person name="Poyet M."/>
            <person name="Groussin M."/>
            <person name="Gibbons S.M."/>
            <person name="Avila-Pacheco J."/>
            <person name="Jiang X."/>
            <person name="Kearney S.M."/>
            <person name="Perrotta A.R."/>
            <person name="Berdy B."/>
            <person name="Zhao S."/>
            <person name="Lieberman T.D."/>
            <person name="Swanson P.K."/>
            <person name="Smith M."/>
            <person name="Roesemann S."/>
            <person name="Alexander J.E."/>
            <person name="Rich S.A."/>
            <person name="Livny J."/>
            <person name="Vlamakis H."/>
            <person name="Clish C."/>
            <person name="Bullock K."/>
            <person name="Deik A."/>
            <person name="Scott J."/>
            <person name="Pierce K.A."/>
            <person name="Xavier R.J."/>
            <person name="Alm E.J."/>
        </authorList>
    </citation>
    <scope>NUCLEOTIDE SEQUENCE [LARGE SCALE GENOMIC DNA]</scope>
    <source>
        <strain evidence="6 7">BIOML-B9</strain>
    </source>
</reference>
<organism evidence="6 7">
    <name type="scientific">Faecalibacterium prausnitzii</name>
    <dbReference type="NCBI Taxonomy" id="853"/>
    <lineage>
        <taxon>Bacteria</taxon>
        <taxon>Bacillati</taxon>
        <taxon>Bacillota</taxon>
        <taxon>Clostridia</taxon>
        <taxon>Eubacteriales</taxon>
        <taxon>Oscillospiraceae</taxon>
        <taxon>Faecalibacterium</taxon>
    </lineage>
</organism>
<dbReference type="PROSITE" id="PS50110">
    <property type="entry name" value="RESPONSE_REGULATORY"/>
    <property type="match status" value="1"/>
</dbReference>
<dbReference type="SUPFAM" id="SSF52172">
    <property type="entry name" value="CheY-like"/>
    <property type="match status" value="1"/>
</dbReference>
<evidence type="ECO:0000313" key="7">
    <source>
        <dbReference type="Proteomes" id="UP000477010"/>
    </source>
</evidence>
<comment type="function">
    <text evidence="2">May play the central regulatory role in sporulation. It may be an element of the effector pathway responsible for the activation of sporulation genes in response to nutritional stress. Spo0A may act in concert with spo0H (a sigma factor) to control the expression of some genes that are critical to the sporulation process.</text>
</comment>
<dbReference type="PANTHER" id="PTHR37299:SF1">
    <property type="entry name" value="STAGE 0 SPORULATION PROTEIN A HOMOLOG"/>
    <property type="match status" value="1"/>
</dbReference>
<dbReference type="RefSeq" id="WP_154244564.1">
    <property type="nucleotide sequence ID" value="NZ_CP181368.1"/>
</dbReference>
<dbReference type="SMART" id="SM00448">
    <property type="entry name" value="REC"/>
    <property type="match status" value="1"/>
</dbReference>
<dbReference type="Gene3D" id="3.40.50.2300">
    <property type="match status" value="1"/>
</dbReference>
<proteinExistence type="predicted"/>
<sequence length="239" mass="28059">MNFLVCDDEMKIVEQVSTLLQEHCMENGIHAQIHAFDDPCAIKDYDSYDIAFLDIDMEKLNGINLARKLRQENPGIVIIFLTNFIQYAPEGFEVQAFRYLLKSDMQERLVSYFEDAVREVVREKQIITISVNAELIDIPVSHILYLESNLRVVTMHLINDDREEYRFYGNMTDLSEKLEALGFLRVQKSFLVNMEYIEQLQYEKVSLYGGIVLPSSAKNHKTLKQQYLKWRGKNRWAIF</sequence>
<dbReference type="Gene3D" id="2.40.50.1020">
    <property type="entry name" value="LytTr DNA-binding domain"/>
    <property type="match status" value="1"/>
</dbReference>
<dbReference type="GO" id="GO:0003677">
    <property type="term" value="F:DNA binding"/>
    <property type="evidence" value="ECO:0007669"/>
    <property type="project" value="InterPro"/>
</dbReference>
<dbReference type="InterPro" id="IPR001789">
    <property type="entry name" value="Sig_transdc_resp-reg_receiver"/>
</dbReference>
<dbReference type="GO" id="GO:0000156">
    <property type="term" value="F:phosphorelay response regulator activity"/>
    <property type="evidence" value="ECO:0007669"/>
    <property type="project" value="InterPro"/>
</dbReference>
<dbReference type="AlphaFoldDB" id="A0A6A8KE23"/>
<dbReference type="EMBL" id="WKQE01000032">
    <property type="protein sequence ID" value="MSC82061.1"/>
    <property type="molecule type" value="Genomic_DNA"/>
</dbReference>
<dbReference type="SMART" id="SM00850">
    <property type="entry name" value="LytTR"/>
    <property type="match status" value="1"/>
</dbReference>
<evidence type="ECO:0000313" key="6">
    <source>
        <dbReference type="EMBL" id="MSC82061.1"/>
    </source>
</evidence>
<dbReference type="Pfam" id="PF00072">
    <property type="entry name" value="Response_reg"/>
    <property type="match status" value="1"/>
</dbReference>
<dbReference type="PANTHER" id="PTHR37299">
    <property type="entry name" value="TRANSCRIPTIONAL REGULATOR-RELATED"/>
    <property type="match status" value="1"/>
</dbReference>
<comment type="caution">
    <text evidence="6">The sequence shown here is derived from an EMBL/GenBank/DDBJ whole genome shotgun (WGS) entry which is preliminary data.</text>
</comment>
<dbReference type="InterPro" id="IPR007492">
    <property type="entry name" value="LytTR_DNA-bd_dom"/>
</dbReference>
<evidence type="ECO:0000256" key="1">
    <source>
        <dbReference type="ARBA" id="ARBA00018672"/>
    </source>
</evidence>
<evidence type="ECO:0000256" key="3">
    <source>
        <dbReference type="PROSITE-ProRule" id="PRU00169"/>
    </source>
</evidence>
<feature type="modified residue" description="4-aspartylphosphate" evidence="3">
    <location>
        <position position="54"/>
    </location>
</feature>